<name>A0AC59YDS0_RANTA</name>
<evidence type="ECO:0000313" key="1">
    <source>
        <dbReference type="EMBL" id="CAM9611746.1"/>
    </source>
</evidence>
<protein>
    <submittedName>
        <fullName evidence="1">Uncharacterized protein</fullName>
    </submittedName>
</protein>
<organism evidence="1 2">
    <name type="scientific">Rangifer tarandus platyrhynchus</name>
    <name type="common">Svalbard reindeer</name>
    <dbReference type="NCBI Taxonomy" id="3082113"/>
    <lineage>
        <taxon>Eukaryota</taxon>
        <taxon>Metazoa</taxon>
        <taxon>Chordata</taxon>
        <taxon>Craniata</taxon>
        <taxon>Vertebrata</taxon>
        <taxon>Euteleostomi</taxon>
        <taxon>Mammalia</taxon>
        <taxon>Eutheria</taxon>
        <taxon>Laurasiatheria</taxon>
        <taxon>Artiodactyla</taxon>
        <taxon>Ruminantia</taxon>
        <taxon>Pecora</taxon>
        <taxon>Cervidae</taxon>
        <taxon>Odocoileinae</taxon>
        <taxon>Rangifer</taxon>
    </lineage>
</organism>
<dbReference type="Proteomes" id="UP001162501">
    <property type="component" value="Chromosome 13"/>
</dbReference>
<dbReference type="EMBL" id="OX596097">
    <property type="protein sequence ID" value="CAM9611746.1"/>
    <property type="molecule type" value="Genomic_DNA"/>
</dbReference>
<gene>
    <name evidence="1" type="ORF">MRATA1EN22A_LOCUS4976</name>
</gene>
<proteinExistence type="predicted"/>
<reference evidence="1" key="1">
    <citation type="submission" date="2023-05" db="EMBL/GenBank/DDBJ databases">
        <authorList>
            <consortium name="ELIXIR-Norway"/>
        </authorList>
    </citation>
    <scope>NUCLEOTIDE SEQUENCE</scope>
</reference>
<reference evidence="1" key="2">
    <citation type="submission" date="2025-03" db="EMBL/GenBank/DDBJ databases">
        <authorList>
            <consortium name="ELIXIR-Norway"/>
            <consortium name="Elixir Norway"/>
        </authorList>
    </citation>
    <scope>NUCLEOTIDE SEQUENCE</scope>
</reference>
<sequence length="120" mass="12884">MLGHPPARFSLEPCAEQLPQVCSQPSPPCLAPYPRPSISVERELQWTYALQGHDVGRQPWTEPQPQWTYALQGHDVLLLPAISLSGRTPCRAVTLAGSPGQSLSLGLSLGLSTPFTSLAA</sequence>
<accession>A0AC59YDS0</accession>
<evidence type="ECO:0000313" key="2">
    <source>
        <dbReference type="Proteomes" id="UP001162501"/>
    </source>
</evidence>